<dbReference type="CDD" id="cd00207">
    <property type="entry name" value="fer2"/>
    <property type="match status" value="1"/>
</dbReference>
<comment type="subcellular location">
    <subcellularLocation>
        <location evidence="1 22">Mitochondrion inner membrane</location>
        <topology evidence="1 22">Peripheral membrane protein</topology>
        <orientation evidence="1 22">Matrix side</orientation>
    </subcellularLocation>
</comment>
<dbReference type="NCBIfam" id="TIGR00384">
    <property type="entry name" value="dhsB"/>
    <property type="match status" value="1"/>
</dbReference>
<feature type="domain" description="4Fe-4S ferredoxin-type" evidence="24">
    <location>
        <begin position="218"/>
        <end position="248"/>
    </location>
</feature>
<dbReference type="GO" id="GO:0046872">
    <property type="term" value="F:metal ion binding"/>
    <property type="evidence" value="ECO:0007669"/>
    <property type="project" value="UniProtKB-KW"/>
</dbReference>
<feature type="domain" description="2Fe-2S ferredoxin-type" evidence="23">
    <location>
        <begin position="82"/>
        <end position="175"/>
    </location>
</feature>
<dbReference type="GO" id="GO:0022904">
    <property type="term" value="P:respiratory electron transport chain"/>
    <property type="evidence" value="ECO:0007669"/>
    <property type="project" value="TreeGrafter"/>
</dbReference>
<evidence type="ECO:0000256" key="4">
    <source>
        <dbReference type="ARBA" id="ARBA00012792"/>
    </source>
</evidence>
<evidence type="ECO:0000256" key="8">
    <source>
        <dbReference type="ARBA" id="ARBA00022714"/>
    </source>
</evidence>
<dbReference type="InterPro" id="IPR025192">
    <property type="entry name" value="Succ_DH/fum_Rdtase_N"/>
</dbReference>
<dbReference type="InterPro" id="IPR050573">
    <property type="entry name" value="SDH/FRD_Iron-Sulfur"/>
</dbReference>
<reference evidence="25" key="1">
    <citation type="submission" date="2023-08" db="EMBL/GenBank/DDBJ databases">
        <authorList>
            <person name="Alioto T."/>
            <person name="Alioto T."/>
            <person name="Gomez Garrido J."/>
        </authorList>
    </citation>
    <scope>NUCLEOTIDE SEQUENCE</scope>
</reference>
<evidence type="ECO:0000259" key="24">
    <source>
        <dbReference type="PROSITE" id="PS51379"/>
    </source>
</evidence>
<dbReference type="SUPFAM" id="SSF46548">
    <property type="entry name" value="alpha-helical ferredoxin"/>
    <property type="match status" value="1"/>
</dbReference>
<evidence type="ECO:0000256" key="11">
    <source>
        <dbReference type="ARBA" id="ARBA00022946"/>
    </source>
</evidence>
<keyword evidence="17 22" id="KW-0003">3Fe-4S</keyword>
<evidence type="ECO:0000256" key="16">
    <source>
        <dbReference type="ARBA" id="ARBA00023136"/>
    </source>
</evidence>
<comment type="cofactor">
    <cofactor evidence="22">
        <name>[4Fe-4S] cluster</name>
        <dbReference type="ChEBI" id="CHEBI:49883"/>
    </cofactor>
    <text evidence="22">Binds 1 [4Fe-4S] cluster.</text>
</comment>
<dbReference type="FunFam" id="1.10.1060.10:FF:000029">
    <property type="entry name" value="Succinate dehydrogenase [ubiquinone] iron-sulfur subunit, mitochondrial"/>
    <property type="match status" value="1"/>
</dbReference>
<keyword evidence="8 22" id="KW-0001">2Fe-2S</keyword>
<sequence>MSARHRQTAFNKTFAPKQSCDAVTVVDSGIASGGGQRNSKMSVAGLTSLSRSGILAFRSSAGLVAVRYAQTAAAPAAQPRIKKFQVYRWDPDTPGDKPRMQTYEIDLNTCGPMVLDALIKIKNEMDSTLTFRRSCREGICGSCAMNINGGNTLACLNKIDTNISKPSKIYPLPHMYVVKDLVPDMSNFYAQYKSIEPYLKKKDESKEGKEQYLQTVEDRQKLDGLYECILCACCSTSCPSYWWNGDKYLGPAVLMQAYRWMIDSRDEFTEERLSKLQDPFSLYRCHTIMNCTKTCPKGLNPGKAIAEIKKMMATYKEKKAAAI</sequence>
<evidence type="ECO:0000256" key="7">
    <source>
        <dbReference type="ARBA" id="ARBA00022532"/>
    </source>
</evidence>
<dbReference type="PANTHER" id="PTHR11921">
    <property type="entry name" value="SUCCINATE DEHYDROGENASE IRON-SULFUR PROTEIN"/>
    <property type="match status" value="1"/>
</dbReference>
<dbReference type="NCBIfam" id="NF004616">
    <property type="entry name" value="PRK05950.1"/>
    <property type="match status" value="1"/>
</dbReference>
<evidence type="ECO:0000256" key="22">
    <source>
        <dbReference type="RuleBase" id="RU361237"/>
    </source>
</evidence>
<evidence type="ECO:0000256" key="13">
    <source>
        <dbReference type="ARBA" id="ARBA00023004"/>
    </source>
</evidence>
<keyword evidence="9 22" id="KW-0479">Metal-binding</keyword>
<evidence type="ECO:0000256" key="20">
    <source>
        <dbReference type="ARBA" id="ARBA00048512"/>
    </source>
</evidence>
<evidence type="ECO:0000256" key="1">
    <source>
        <dbReference type="ARBA" id="ARBA00004443"/>
    </source>
</evidence>
<dbReference type="PANTHER" id="PTHR11921:SF29">
    <property type="entry name" value="SUCCINATE DEHYDROGENASE [UBIQUINONE] IRON-SULFUR SUBUNIT, MITOCHONDRIAL"/>
    <property type="match status" value="1"/>
</dbReference>
<keyword evidence="10 22" id="KW-0999">Mitochondrion inner membrane</keyword>
<keyword evidence="15 22" id="KW-0496">Mitochondrion</keyword>
<dbReference type="InterPro" id="IPR017900">
    <property type="entry name" value="4Fe4S_Fe_S_CS"/>
</dbReference>
<organism evidence="25 26">
    <name type="scientific">Xyrichtys novacula</name>
    <name type="common">Pearly razorfish</name>
    <name type="synonym">Hemipteronotus novacula</name>
    <dbReference type="NCBI Taxonomy" id="13765"/>
    <lineage>
        <taxon>Eukaryota</taxon>
        <taxon>Metazoa</taxon>
        <taxon>Chordata</taxon>
        <taxon>Craniata</taxon>
        <taxon>Vertebrata</taxon>
        <taxon>Euteleostomi</taxon>
        <taxon>Actinopterygii</taxon>
        <taxon>Neopterygii</taxon>
        <taxon>Teleostei</taxon>
        <taxon>Neoteleostei</taxon>
        <taxon>Acanthomorphata</taxon>
        <taxon>Eupercaria</taxon>
        <taxon>Labriformes</taxon>
        <taxon>Labridae</taxon>
        <taxon>Xyrichtys</taxon>
    </lineage>
</organism>
<dbReference type="GO" id="GO:0051539">
    <property type="term" value="F:4 iron, 4 sulfur cluster binding"/>
    <property type="evidence" value="ECO:0007669"/>
    <property type="project" value="UniProtKB-KW"/>
</dbReference>
<dbReference type="PROSITE" id="PS00198">
    <property type="entry name" value="4FE4S_FER_1"/>
    <property type="match status" value="1"/>
</dbReference>
<gene>
    <name evidence="25" type="ORF">XNOV1_A021704</name>
</gene>
<name>A0AAV1EQA9_XYRNO</name>
<proteinExistence type="inferred from homology"/>
<dbReference type="PROSITE" id="PS51085">
    <property type="entry name" value="2FE2S_FER_2"/>
    <property type="match status" value="1"/>
</dbReference>
<dbReference type="InterPro" id="IPR012675">
    <property type="entry name" value="Beta-grasp_dom_sf"/>
</dbReference>
<keyword evidence="7" id="KW-0816">Tricarboxylic acid cycle</keyword>
<dbReference type="GO" id="GO:0008177">
    <property type="term" value="F:succinate dehydrogenase (quinone) activity"/>
    <property type="evidence" value="ECO:0007669"/>
    <property type="project" value="UniProtKB-EC"/>
</dbReference>
<evidence type="ECO:0000256" key="17">
    <source>
        <dbReference type="ARBA" id="ARBA00023291"/>
    </source>
</evidence>
<dbReference type="PROSITE" id="PS00197">
    <property type="entry name" value="2FE2S_FER_1"/>
    <property type="match status" value="1"/>
</dbReference>
<keyword evidence="12" id="KW-0560">Oxidoreductase</keyword>
<keyword evidence="26" id="KW-1185">Reference proteome</keyword>
<dbReference type="Gene3D" id="3.10.20.30">
    <property type="match status" value="1"/>
</dbReference>
<comment type="cofactor">
    <cofactor evidence="22">
        <name>[3Fe-4S] cluster</name>
        <dbReference type="ChEBI" id="CHEBI:21137"/>
    </cofactor>
    <text evidence="22">Binds 1 [3Fe-4S] cluster.</text>
</comment>
<dbReference type="InterPro" id="IPR036010">
    <property type="entry name" value="2Fe-2S_ferredoxin-like_sf"/>
</dbReference>
<dbReference type="InterPro" id="IPR001041">
    <property type="entry name" value="2Fe-2S_ferredoxin-type"/>
</dbReference>
<evidence type="ECO:0000256" key="12">
    <source>
        <dbReference type="ARBA" id="ARBA00023002"/>
    </source>
</evidence>
<comment type="similarity">
    <text evidence="3 22">Belongs to the succinate dehydrogenase/fumarate reductase iron-sulfur protein family.</text>
</comment>
<comment type="pathway">
    <text evidence="2 22">Carbohydrate metabolism; tricarboxylic acid cycle; fumarate from succinate (eukaryal route): step 1/1.</text>
</comment>
<evidence type="ECO:0000256" key="6">
    <source>
        <dbReference type="ARBA" id="ARBA00022485"/>
    </source>
</evidence>
<dbReference type="InterPro" id="IPR006058">
    <property type="entry name" value="2Fe2S_fd_BS"/>
</dbReference>
<dbReference type="Gene3D" id="1.10.1060.10">
    <property type="entry name" value="Alpha-helical ferredoxin"/>
    <property type="match status" value="1"/>
</dbReference>
<accession>A0AAV1EQA9</accession>
<dbReference type="PROSITE" id="PS51379">
    <property type="entry name" value="4FE4S_FER_2"/>
    <property type="match status" value="1"/>
</dbReference>
<evidence type="ECO:0000256" key="5">
    <source>
        <dbReference type="ARBA" id="ARBA00016766"/>
    </source>
</evidence>
<dbReference type="GO" id="GO:0006099">
    <property type="term" value="P:tricarboxylic acid cycle"/>
    <property type="evidence" value="ECO:0007669"/>
    <property type="project" value="UniProtKB-KW"/>
</dbReference>
<comment type="cofactor">
    <cofactor evidence="22">
        <name>[2Fe-2S] cluster</name>
        <dbReference type="ChEBI" id="CHEBI:190135"/>
    </cofactor>
    <text evidence="22">Binds 1 [2Fe-2S] cluster.</text>
</comment>
<dbReference type="InterPro" id="IPR017896">
    <property type="entry name" value="4Fe4S_Fe-S-bd"/>
</dbReference>
<evidence type="ECO:0000313" key="25">
    <source>
        <dbReference type="EMBL" id="CAJ1050938.1"/>
    </source>
</evidence>
<dbReference type="GO" id="GO:0009055">
    <property type="term" value="F:electron transfer activity"/>
    <property type="evidence" value="ECO:0007669"/>
    <property type="project" value="InterPro"/>
</dbReference>
<protein>
    <recommendedName>
        <fullName evidence="5 22">Succinate dehydrogenase [ubiquinone] iron-sulfur subunit, mitochondrial</fullName>
        <ecNumber evidence="4 22">1.3.5.1</ecNumber>
    </recommendedName>
</protein>
<evidence type="ECO:0000256" key="10">
    <source>
        <dbReference type="ARBA" id="ARBA00022792"/>
    </source>
</evidence>
<evidence type="ECO:0000256" key="9">
    <source>
        <dbReference type="ARBA" id="ARBA00022723"/>
    </source>
</evidence>
<dbReference type="Pfam" id="PF13534">
    <property type="entry name" value="Fer4_17"/>
    <property type="match status" value="1"/>
</dbReference>
<keyword evidence="13 22" id="KW-0408">Iron</keyword>
<dbReference type="GO" id="GO:0051538">
    <property type="term" value="F:3 iron, 4 sulfur cluster binding"/>
    <property type="evidence" value="ECO:0007669"/>
    <property type="project" value="UniProtKB-KW"/>
</dbReference>
<dbReference type="Proteomes" id="UP001178508">
    <property type="component" value="Chromosome 2"/>
</dbReference>
<dbReference type="EC" id="1.3.5.1" evidence="4 22"/>
<comment type="catalytic activity">
    <reaction evidence="21">
        <text>a quinone + succinate = fumarate + a quinol</text>
        <dbReference type="Rhea" id="RHEA:40523"/>
        <dbReference type="ChEBI" id="CHEBI:24646"/>
        <dbReference type="ChEBI" id="CHEBI:29806"/>
        <dbReference type="ChEBI" id="CHEBI:30031"/>
        <dbReference type="ChEBI" id="CHEBI:132124"/>
        <dbReference type="EC" id="1.3.5.1"/>
    </reaction>
</comment>
<evidence type="ECO:0000256" key="21">
    <source>
        <dbReference type="ARBA" id="ARBA00049220"/>
    </source>
</evidence>
<keyword evidence="16" id="KW-0472">Membrane</keyword>
<dbReference type="FunFam" id="3.10.20.30:FF:000007">
    <property type="entry name" value="Succinate dehydrogenase [ubiquinone] iron-sulfur subunit, mitochondrial"/>
    <property type="match status" value="1"/>
</dbReference>
<evidence type="ECO:0000256" key="15">
    <source>
        <dbReference type="ARBA" id="ARBA00023128"/>
    </source>
</evidence>
<comment type="catalytic activity">
    <reaction evidence="19">
        <text>(R)-malate + a quinone = enol-oxaloacetate + a quinol</text>
        <dbReference type="Rhea" id="RHEA:79827"/>
        <dbReference type="ChEBI" id="CHEBI:15588"/>
        <dbReference type="ChEBI" id="CHEBI:17479"/>
        <dbReference type="ChEBI" id="CHEBI:24646"/>
        <dbReference type="ChEBI" id="CHEBI:132124"/>
    </reaction>
    <physiologicalReaction direction="left-to-right" evidence="19">
        <dbReference type="Rhea" id="RHEA:79828"/>
    </physiologicalReaction>
</comment>
<keyword evidence="14 22" id="KW-0411">Iron-sulfur</keyword>
<dbReference type="EMBL" id="OY660865">
    <property type="protein sequence ID" value="CAJ1050938.1"/>
    <property type="molecule type" value="Genomic_DNA"/>
</dbReference>
<evidence type="ECO:0000313" key="26">
    <source>
        <dbReference type="Proteomes" id="UP001178508"/>
    </source>
</evidence>
<comment type="catalytic activity">
    <reaction evidence="20">
        <text>(S)-malate + a quinone = enol-oxaloacetate + a quinol</text>
        <dbReference type="Rhea" id="RHEA:79831"/>
        <dbReference type="ChEBI" id="CHEBI:15589"/>
        <dbReference type="ChEBI" id="CHEBI:17479"/>
        <dbReference type="ChEBI" id="CHEBI:24646"/>
        <dbReference type="ChEBI" id="CHEBI:132124"/>
    </reaction>
    <physiologicalReaction direction="left-to-right" evidence="20">
        <dbReference type="Rhea" id="RHEA:79832"/>
    </physiologicalReaction>
</comment>
<evidence type="ECO:0000259" key="23">
    <source>
        <dbReference type="PROSITE" id="PS51085"/>
    </source>
</evidence>
<evidence type="ECO:0000256" key="2">
    <source>
        <dbReference type="ARBA" id="ARBA00004788"/>
    </source>
</evidence>
<evidence type="ECO:0000256" key="3">
    <source>
        <dbReference type="ARBA" id="ARBA00009433"/>
    </source>
</evidence>
<dbReference type="SUPFAM" id="SSF54292">
    <property type="entry name" value="2Fe-2S ferredoxin-like"/>
    <property type="match status" value="1"/>
</dbReference>
<comment type="function">
    <text evidence="18">Iron-sulfur protein (IP) subunit of the succinate dehydrogenase complex (mitochondrial respiratory chain complex II), responsible for transferring electrons from succinate to ubiquinone (coenzyme Q). SDH also oxidizes malate to the non-canonical enol form of oxaloacetate, enol-oxaloacetate. Enol-oxaloacetate, which is a potent inhibitor of the succinate dehydrogenase activity, is further isomerized into keto-oxaloacetate.</text>
</comment>
<evidence type="ECO:0000256" key="14">
    <source>
        <dbReference type="ARBA" id="ARBA00023014"/>
    </source>
</evidence>
<dbReference type="Pfam" id="PF13085">
    <property type="entry name" value="Fer2_3"/>
    <property type="match status" value="1"/>
</dbReference>
<dbReference type="AlphaFoldDB" id="A0AAV1EQA9"/>
<keyword evidence="11" id="KW-0809">Transit peptide</keyword>
<dbReference type="GO" id="GO:0005743">
    <property type="term" value="C:mitochondrial inner membrane"/>
    <property type="evidence" value="ECO:0007669"/>
    <property type="project" value="UniProtKB-SubCell"/>
</dbReference>
<evidence type="ECO:0000256" key="19">
    <source>
        <dbReference type="ARBA" id="ARBA00047404"/>
    </source>
</evidence>
<evidence type="ECO:0000256" key="18">
    <source>
        <dbReference type="ARBA" id="ARBA00046167"/>
    </source>
</evidence>
<dbReference type="InterPro" id="IPR009051">
    <property type="entry name" value="Helical_ferredxn"/>
</dbReference>
<keyword evidence="6 22" id="KW-0004">4Fe-4S</keyword>
<dbReference type="InterPro" id="IPR004489">
    <property type="entry name" value="Succ_DH/fum_Rdtase_Fe-S"/>
</dbReference>
<comment type="function">
    <text evidence="22">Iron-sulfur protein (IP) subunit of succinate dehydrogenase (SDH) that is involved in complex II of the mitochondrial electron transport chain and is responsible for transferring electrons from succinate to ubiquinone (coenzyme Q).</text>
</comment>
<dbReference type="GO" id="GO:0051537">
    <property type="term" value="F:2 iron, 2 sulfur cluster binding"/>
    <property type="evidence" value="ECO:0007669"/>
    <property type="project" value="UniProtKB-KW"/>
</dbReference>